<dbReference type="EMBL" id="CP003199">
    <property type="protein sequence ID" value="AEW45115.1"/>
    <property type="molecule type" value="Genomic_DNA"/>
</dbReference>
<dbReference type="HOGENOM" id="CLU_098620_0_0_14"/>
<gene>
    <name evidence="1" type="ordered locus">MHC_01245</name>
</gene>
<reference evidence="1 2" key="1">
    <citation type="journal article" date="2012" name="J. Bacteriol.">
        <title>Complete genome sequence of Mycoplasma haemocanis strain Illinois.</title>
        <authorList>
            <person name="do Nascimento N.C."/>
            <person name="Guimaraes A.M."/>
            <person name="Santos A.P."/>
            <person name="Sanmiguel P.J."/>
            <person name="Messick J.B."/>
        </authorList>
    </citation>
    <scope>NUCLEOTIDE SEQUENCE [LARGE SCALE GENOMIC DNA]</scope>
    <source>
        <strain evidence="1 2">Illinois</strain>
    </source>
</reference>
<proteinExistence type="predicted"/>
<dbReference type="AlphaFoldDB" id="H6N643"/>
<keyword evidence="2" id="KW-1185">Reference proteome</keyword>
<dbReference type="Proteomes" id="UP000009135">
    <property type="component" value="Chromosome"/>
</dbReference>
<dbReference type="KEGG" id="mhe:MHC_01245"/>
<organism evidence="1 2">
    <name type="scientific">Mycoplasma haemocanis (strain Illinois)</name>
    <dbReference type="NCBI Taxonomy" id="1111676"/>
    <lineage>
        <taxon>Bacteria</taxon>
        <taxon>Bacillati</taxon>
        <taxon>Mycoplasmatota</taxon>
        <taxon>Mollicutes</taxon>
        <taxon>Mycoplasmataceae</taxon>
        <taxon>Mycoplasma</taxon>
    </lineage>
</organism>
<protein>
    <submittedName>
        <fullName evidence="1">Uncharacterized protein</fullName>
    </submittedName>
</protein>
<dbReference type="STRING" id="1111676.MHC_01245"/>
<evidence type="ECO:0000313" key="2">
    <source>
        <dbReference type="Proteomes" id="UP000009135"/>
    </source>
</evidence>
<accession>H6N643</accession>
<name>H6N643_MYCHN</name>
<sequence length="208" mass="23149">MNPLVLKGAVGALGLTAVAGVVKLSIGSSIPQPISLLLEKNRPDKRLLFKERGSGDADWKSAWQRYVSTYSGSGKNPFAVDLTSANGNVPDEFMAGCEALFKEKVLSSEDDKYEQVLEYCTRDTLVSDFTWEAGKQLADDGQLQELWKKYYANSDDFWNLKKNQGENSMPQDFKTKCSAEFNVKTGNAKHPSVERTITYCSKDRNPSQ</sequence>
<evidence type="ECO:0000313" key="1">
    <source>
        <dbReference type="EMBL" id="AEW45115.1"/>
    </source>
</evidence>